<evidence type="ECO:0000313" key="2">
    <source>
        <dbReference type="EMBL" id="UJG43978.1"/>
    </source>
</evidence>
<dbReference type="Proteomes" id="UP001200513">
    <property type="component" value="Chromosome"/>
</dbReference>
<keyword evidence="1" id="KW-0472">Membrane</keyword>
<organism evidence="2">
    <name type="scientific">Candidatus Heimdallarchaeum endolithica</name>
    <dbReference type="NCBI Taxonomy" id="2876572"/>
    <lineage>
        <taxon>Archaea</taxon>
        <taxon>Promethearchaeati</taxon>
        <taxon>Candidatus Heimdallarchaeota</taxon>
        <taxon>Candidatus Heimdallarchaeia (ex Rinke et al. 2021) (nom. nud.)</taxon>
        <taxon>Candidatus Heimdallarchaeales</taxon>
        <taxon>Candidatus Heimdallarchaeaceae</taxon>
        <taxon>Candidatus Heimdallarchaeum</taxon>
    </lineage>
</organism>
<gene>
    <name evidence="2" type="ORF">K9W46_02060</name>
</gene>
<sequence>MPTRQKILSIFLANILFFQLFFIPPKSNARYPSPPPLGPIIQAHRLYSGLYRLS</sequence>
<proteinExistence type="predicted"/>
<dbReference type="EMBL" id="CP084167">
    <property type="protein sequence ID" value="UJG43978.1"/>
    <property type="molecule type" value="Genomic_DNA"/>
</dbReference>
<keyword evidence="1" id="KW-0812">Transmembrane</keyword>
<reference evidence="2" key="1">
    <citation type="journal article" date="2022" name="Nat. Microbiol.">
        <title>Unique mobile elements and scalable gene flow at the prokaryote-eukaryote boundary revealed by circularized Asgard archaea genomes.</title>
        <authorList>
            <person name="Wu F."/>
            <person name="Speth D.R."/>
            <person name="Philosof A."/>
            <person name="Cremiere A."/>
            <person name="Narayanan A."/>
            <person name="Barco R.A."/>
            <person name="Connon S.A."/>
            <person name="Amend J.P."/>
            <person name="Antoshechkin I.A."/>
            <person name="Orphan V.J."/>
        </authorList>
    </citation>
    <scope>NUCLEOTIDE SEQUENCE</scope>
    <source>
        <strain evidence="2">PR6</strain>
    </source>
</reference>
<evidence type="ECO:0000256" key="1">
    <source>
        <dbReference type="SAM" id="Phobius"/>
    </source>
</evidence>
<accession>A0A9Y1FPV5</accession>
<protein>
    <submittedName>
        <fullName evidence="2">Uncharacterized protein</fullName>
    </submittedName>
</protein>
<name>A0A9Y1FPV5_9ARCH</name>
<feature type="transmembrane region" description="Helical" evidence="1">
    <location>
        <begin position="7"/>
        <end position="24"/>
    </location>
</feature>
<dbReference type="AlphaFoldDB" id="A0A9Y1FPV5"/>
<keyword evidence="1" id="KW-1133">Transmembrane helix</keyword>